<dbReference type="Gramene" id="KMS64964">
    <property type="protein sequence ID" value="KMS64964"/>
    <property type="gene ID" value="BVRB_040830"/>
</dbReference>
<organism evidence="1 2">
    <name type="scientific">Beta vulgaris subsp. vulgaris</name>
    <name type="common">Beet</name>
    <dbReference type="NCBI Taxonomy" id="3555"/>
    <lineage>
        <taxon>Eukaryota</taxon>
        <taxon>Viridiplantae</taxon>
        <taxon>Streptophyta</taxon>
        <taxon>Embryophyta</taxon>
        <taxon>Tracheophyta</taxon>
        <taxon>Spermatophyta</taxon>
        <taxon>Magnoliopsida</taxon>
        <taxon>eudicotyledons</taxon>
        <taxon>Gunneridae</taxon>
        <taxon>Pentapetalae</taxon>
        <taxon>Caryophyllales</taxon>
        <taxon>Chenopodiaceae</taxon>
        <taxon>Betoideae</taxon>
        <taxon>Beta</taxon>
    </lineage>
</organism>
<keyword evidence="2" id="KW-1185">Reference proteome</keyword>
<proteinExistence type="predicted"/>
<dbReference type="EMBL" id="KQ117589">
    <property type="protein sequence ID" value="KMS64964.1"/>
    <property type="molecule type" value="Genomic_DNA"/>
</dbReference>
<gene>
    <name evidence="1" type="ORF">BVRB_040830</name>
</gene>
<reference evidence="1 2" key="1">
    <citation type="journal article" date="2014" name="Nature">
        <title>The genome of the recently domesticated crop plant sugar beet (Beta vulgaris).</title>
        <authorList>
            <person name="Dohm J.C."/>
            <person name="Minoche A.E."/>
            <person name="Holtgrawe D."/>
            <person name="Capella-Gutierrez S."/>
            <person name="Zakrzewski F."/>
            <person name="Tafer H."/>
            <person name="Rupp O."/>
            <person name="Sorensen T.R."/>
            <person name="Stracke R."/>
            <person name="Reinhardt R."/>
            <person name="Goesmann A."/>
            <person name="Kraft T."/>
            <person name="Schulz B."/>
            <person name="Stadler P.F."/>
            <person name="Schmidt T."/>
            <person name="Gabaldon T."/>
            <person name="Lehrach H."/>
            <person name="Weisshaar B."/>
            <person name="Himmelbauer H."/>
        </authorList>
    </citation>
    <scope>NUCLEOTIDE SEQUENCE [LARGE SCALE GENOMIC DNA]</scope>
    <source>
        <tissue evidence="1">Taproot</tissue>
    </source>
</reference>
<dbReference type="OrthoDB" id="10516870at2759"/>
<evidence type="ECO:0000313" key="1">
    <source>
        <dbReference type="EMBL" id="KMS64964.1"/>
    </source>
</evidence>
<protein>
    <submittedName>
        <fullName evidence="1">Uncharacterized protein</fullName>
    </submittedName>
</protein>
<evidence type="ECO:0000313" key="2">
    <source>
        <dbReference type="Proteomes" id="UP000035740"/>
    </source>
</evidence>
<dbReference type="Proteomes" id="UP000035740">
    <property type="component" value="Unassembled WGS sequence"/>
</dbReference>
<name>A0A0J7YMY4_BETVV</name>
<sequence>MVIRYLEKLEAIHWENSSSSVANVLGQMLSSVNNLSSTLETSSPEHTNLQHEIQSELNQISELFSDYAERHPSICHDPAAAAAVFEQLQAIRQQQPSLQAAGGTRKPNQKK</sequence>
<accession>A0A0J7YMY4</accession>
<dbReference type="AlphaFoldDB" id="A0A0J7YMY4"/>